<dbReference type="GO" id="GO:0005886">
    <property type="term" value="C:plasma membrane"/>
    <property type="evidence" value="ECO:0007669"/>
    <property type="project" value="UniProtKB-SubCell"/>
</dbReference>
<feature type="transmembrane region" description="Helical" evidence="7">
    <location>
        <begin position="12"/>
        <end position="33"/>
    </location>
</feature>
<dbReference type="OrthoDB" id="9771544at2"/>
<dbReference type="AlphaFoldDB" id="A0A4R5KT63"/>
<organism evidence="9 10">
    <name type="scientific">Paenibacillus piri</name>
    <dbReference type="NCBI Taxonomy" id="2547395"/>
    <lineage>
        <taxon>Bacteria</taxon>
        <taxon>Bacillati</taxon>
        <taxon>Bacillota</taxon>
        <taxon>Bacilli</taxon>
        <taxon>Bacillales</taxon>
        <taxon>Paenibacillaceae</taxon>
        <taxon>Paenibacillus</taxon>
    </lineage>
</organism>
<evidence type="ECO:0000256" key="2">
    <source>
        <dbReference type="ARBA" id="ARBA00022448"/>
    </source>
</evidence>
<name>A0A4R5KT63_9BACL</name>
<dbReference type="PANTHER" id="PTHR43744">
    <property type="entry name" value="ABC TRANSPORTER PERMEASE PROTEIN MG189-RELATED-RELATED"/>
    <property type="match status" value="1"/>
</dbReference>
<evidence type="ECO:0000256" key="6">
    <source>
        <dbReference type="ARBA" id="ARBA00023136"/>
    </source>
</evidence>
<evidence type="ECO:0000256" key="7">
    <source>
        <dbReference type="RuleBase" id="RU363032"/>
    </source>
</evidence>
<comment type="caution">
    <text evidence="9">The sequence shown here is derived from an EMBL/GenBank/DDBJ whole genome shotgun (WGS) entry which is preliminary data.</text>
</comment>
<evidence type="ECO:0000256" key="3">
    <source>
        <dbReference type="ARBA" id="ARBA00022475"/>
    </source>
</evidence>
<keyword evidence="6 7" id="KW-0472">Membrane</keyword>
<evidence type="ECO:0000256" key="4">
    <source>
        <dbReference type="ARBA" id="ARBA00022692"/>
    </source>
</evidence>
<feature type="transmembrane region" description="Helical" evidence="7">
    <location>
        <begin position="106"/>
        <end position="129"/>
    </location>
</feature>
<reference evidence="9 10" key="1">
    <citation type="submission" date="2019-03" db="EMBL/GenBank/DDBJ databases">
        <title>This is whole genome sequence of Paenibacillus sp MS74 strain.</title>
        <authorList>
            <person name="Trinh H.N."/>
        </authorList>
    </citation>
    <scope>NUCLEOTIDE SEQUENCE [LARGE SCALE GENOMIC DNA]</scope>
    <source>
        <strain evidence="9 10">MS74</strain>
    </source>
</reference>
<accession>A0A4R5KT63</accession>
<dbReference type="InterPro" id="IPR000515">
    <property type="entry name" value="MetI-like"/>
</dbReference>
<dbReference type="RefSeq" id="WP_133227284.1">
    <property type="nucleotide sequence ID" value="NZ_SMRT01000003.1"/>
</dbReference>
<comment type="similarity">
    <text evidence="7">Belongs to the binding-protein-dependent transport system permease family.</text>
</comment>
<dbReference type="InterPro" id="IPR035906">
    <property type="entry name" value="MetI-like_sf"/>
</dbReference>
<dbReference type="EMBL" id="SMRT01000003">
    <property type="protein sequence ID" value="TDF98836.1"/>
    <property type="molecule type" value="Genomic_DNA"/>
</dbReference>
<dbReference type="Proteomes" id="UP000295636">
    <property type="component" value="Unassembled WGS sequence"/>
</dbReference>
<dbReference type="PROSITE" id="PS50928">
    <property type="entry name" value="ABC_TM1"/>
    <property type="match status" value="1"/>
</dbReference>
<dbReference type="GO" id="GO:0055085">
    <property type="term" value="P:transmembrane transport"/>
    <property type="evidence" value="ECO:0007669"/>
    <property type="project" value="InterPro"/>
</dbReference>
<keyword evidence="3" id="KW-1003">Cell membrane</keyword>
<feature type="transmembrane region" description="Helical" evidence="7">
    <location>
        <begin position="149"/>
        <end position="170"/>
    </location>
</feature>
<keyword evidence="5 7" id="KW-1133">Transmembrane helix</keyword>
<keyword evidence="10" id="KW-1185">Reference proteome</keyword>
<sequence length="289" mass="32306">MKVHSIHRRIPIHLILAAASVVMLIPFVVMILTSFKGDEEFSLAANALLPLAWHPENYLRAMTVTNWGLYFKNSIIVTVFTVGGSLFFNMMAGYTFARMAFRGRDFIFIMVLVGLMVPAQVTVIPQFLILKSIPLFGGNDLLGNGGNGWLDTYFALVVPELSGSFGIFLARQFYLQFPKALDDAAQIDGAGAFRSFLSIYLPQSGPLFATLGIFKTVHIWNDFFHPLIYTNSEAMRTIQLGLQVFNGQYQIQYNLLMAATVVVSLPLILMFFMFQKQFIKSLISSSVKG</sequence>
<dbReference type="Pfam" id="PF00528">
    <property type="entry name" value="BPD_transp_1"/>
    <property type="match status" value="1"/>
</dbReference>
<keyword evidence="2 7" id="KW-0813">Transport</keyword>
<evidence type="ECO:0000259" key="8">
    <source>
        <dbReference type="PROSITE" id="PS50928"/>
    </source>
</evidence>
<dbReference type="CDD" id="cd06261">
    <property type="entry name" value="TM_PBP2"/>
    <property type="match status" value="1"/>
</dbReference>
<comment type="subcellular location">
    <subcellularLocation>
        <location evidence="1 7">Cell membrane</location>
        <topology evidence="1 7">Multi-pass membrane protein</topology>
    </subcellularLocation>
</comment>
<dbReference type="SUPFAM" id="SSF161098">
    <property type="entry name" value="MetI-like"/>
    <property type="match status" value="1"/>
</dbReference>
<evidence type="ECO:0000256" key="5">
    <source>
        <dbReference type="ARBA" id="ARBA00022989"/>
    </source>
</evidence>
<feature type="domain" description="ABC transmembrane type-1" evidence="8">
    <location>
        <begin position="71"/>
        <end position="274"/>
    </location>
</feature>
<dbReference type="PANTHER" id="PTHR43744:SF12">
    <property type="entry name" value="ABC TRANSPORTER PERMEASE PROTEIN MG189-RELATED"/>
    <property type="match status" value="1"/>
</dbReference>
<keyword evidence="4 7" id="KW-0812">Transmembrane</keyword>
<proteinExistence type="inferred from homology"/>
<gene>
    <name evidence="9" type="ORF">E1757_09975</name>
</gene>
<feature type="transmembrane region" description="Helical" evidence="7">
    <location>
        <begin position="255"/>
        <end position="274"/>
    </location>
</feature>
<evidence type="ECO:0000256" key="1">
    <source>
        <dbReference type="ARBA" id="ARBA00004651"/>
    </source>
</evidence>
<feature type="transmembrane region" description="Helical" evidence="7">
    <location>
        <begin position="75"/>
        <end position="94"/>
    </location>
</feature>
<dbReference type="Gene3D" id="1.10.3720.10">
    <property type="entry name" value="MetI-like"/>
    <property type="match status" value="1"/>
</dbReference>
<evidence type="ECO:0000313" key="9">
    <source>
        <dbReference type="EMBL" id="TDF98836.1"/>
    </source>
</evidence>
<protein>
    <submittedName>
        <fullName evidence="9">Carbohydrate ABC transporter permease</fullName>
    </submittedName>
</protein>
<evidence type="ECO:0000313" key="10">
    <source>
        <dbReference type="Proteomes" id="UP000295636"/>
    </source>
</evidence>